<feature type="compositionally biased region" description="Basic residues" evidence="16">
    <location>
        <begin position="902"/>
        <end position="911"/>
    </location>
</feature>
<evidence type="ECO:0000256" key="12">
    <source>
        <dbReference type="ARBA" id="ARBA00022884"/>
    </source>
</evidence>
<dbReference type="FunFam" id="2.40.50.140:FF:000066">
    <property type="entry name" value="Ribonuclease E"/>
    <property type="match status" value="1"/>
</dbReference>
<sequence length="911" mass="98921">MLDSDDTPTVDEAAQAVSSTDEPAEKPKKAAKRAPAKKAAAKKTAAKKTAAKKATATATVEPSVEPSAEPSAEPAADEAPAKPKRTRKKAVATPVDEAPAGDAPAGEESAPGAVPLFQVPEAKPARRSRKKAAAAPPADEETPAEEAPAAEPGESVESADDGGDEGTAGRRRRRRGGRRRRKSTDSAEGGDDEQTDGEPEADQSDESAESAGDSTTSRRRRRRRRAGDDSGDGTPDDPQNTVTRVRRGRSAEDEITAVSGSTRLEAKKQRRREGREAGRRRAPIVSEAEFLARRESVERVMVVRQREDLTQIGVLEDKVLVEHYVARESQTSLIGNVYLGRVQNVLPSMEAAFVDIGKGRNAVLYAGEVNWSALGHPEGQPRKIESVLSSGQQILVQVTKDPIGHKGARLTSQVSLAGRFLVYVPDGTTSGISRKLPDTERNRLKTLLKEIVPDTAGVIVRTAAEGASEDELTRDVERLKARWEDIEKKAKGSAPQLLYGEPDLTLKVVRDLFTEDFTKLVIEGDDAWETVQGYVQHVAPDLEDRLERYRPDEHDGRDVFAAYRLDEQIHKGLDRKVWLPSGGSLIIDRTEAMTVVDVNTGKFTGSGGNLEETVTKNNLEAAEEIVRQLRLRDIGGIIVVDFIDMVLESNRDLVLRRLVECLGRDRTRHQVAEVTSLGLVQMTRKRIGTGLLESFSHECEHCHGRGLIVEDAPVEPRRVEDDGARRGRRGRGRGGEQQGSGNGNGRSSAPSPRDVAAMAKHHEHPDDSGDEHDEQDDEQGDQPWPSDVESAEAEVEATEVEVVAAEAPDVEVPEVEAEEPEDEPDDEPEDEQPPAPPVAPEPPKVVTRTRRRAASRPAGPPVVTVAEPEDTPGAVLVADAPTVDDADARDHDEHAAPPLHVPIKKRGSRKR</sequence>
<evidence type="ECO:0000256" key="3">
    <source>
        <dbReference type="ARBA" id="ARBA00004496"/>
    </source>
</evidence>
<dbReference type="RefSeq" id="WP_194706226.1">
    <property type="nucleotide sequence ID" value="NZ_JADKPN010000003.1"/>
</dbReference>
<keyword evidence="7" id="KW-0819">tRNA processing</keyword>
<proteinExistence type="inferred from homology"/>
<feature type="compositionally biased region" description="Acidic residues" evidence="16">
    <location>
        <begin position="789"/>
        <end position="799"/>
    </location>
</feature>
<accession>A0A930V8T9</accession>
<dbReference type="Gene3D" id="2.40.50.140">
    <property type="entry name" value="Nucleic acid-binding proteins"/>
    <property type="match status" value="1"/>
</dbReference>
<dbReference type="Proteomes" id="UP000640489">
    <property type="component" value="Unassembled WGS sequence"/>
</dbReference>
<dbReference type="GO" id="GO:0006364">
    <property type="term" value="P:rRNA processing"/>
    <property type="evidence" value="ECO:0007669"/>
    <property type="project" value="TreeGrafter"/>
</dbReference>
<evidence type="ECO:0000256" key="6">
    <source>
        <dbReference type="ARBA" id="ARBA00022664"/>
    </source>
</evidence>
<evidence type="ECO:0000256" key="13">
    <source>
        <dbReference type="ARBA" id="ARBA00050524"/>
    </source>
</evidence>
<keyword evidence="8" id="KW-0479">Metal-binding</keyword>
<dbReference type="GO" id="GO:0005737">
    <property type="term" value="C:cytoplasm"/>
    <property type="evidence" value="ECO:0007669"/>
    <property type="project" value="UniProtKB-SubCell"/>
</dbReference>
<dbReference type="PROSITE" id="PS50126">
    <property type="entry name" value="S1"/>
    <property type="match status" value="1"/>
</dbReference>
<feature type="compositionally biased region" description="Basic residues" evidence="16">
    <location>
        <begin position="169"/>
        <end position="182"/>
    </location>
</feature>
<dbReference type="NCBIfam" id="TIGR00757">
    <property type="entry name" value="RNaseEG"/>
    <property type="match status" value="1"/>
</dbReference>
<evidence type="ECO:0000256" key="4">
    <source>
        <dbReference type="ARBA" id="ARBA00005522"/>
    </source>
</evidence>
<comment type="caution">
    <text evidence="18">The sequence shown here is derived from an EMBL/GenBank/DDBJ whole genome shotgun (WGS) entry which is preliminary data.</text>
</comment>
<evidence type="ECO:0000256" key="9">
    <source>
        <dbReference type="ARBA" id="ARBA00022801"/>
    </source>
</evidence>
<feature type="region of interest" description="Disordered" evidence="16">
    <location>
        <begin position="1"/>
        <end position="281"/>
    </location>
</feature>
<feature type="compositionally biased region" description="Basic and acidic residues" evidence="16">
    <location>
        <begin position="714"/>
        <end position="725"/>
    </location>
</feature>
<feature type="domain" description="S1 motif" evidence="17">
    <location>
        <begin position="335"/>
        <end position="419"/>
    </location>
</feature>
<comment type="catalytic activity">
    <reaction evidence="13">
        <text>Endonucleolytic cleavage of single-stranded RNA in A- and U-rich regions.</text>
        <dbReference type="EC" id="3.1.26.12"/>
    </reaction>
</comment>
<dbReference type="GO" id="GO:0008033">
    <property type="term" value="P:tRNA processing"/>
    <property type="evidence" value="ECO:0007669"/>
    <property type="project" value="UniProtKB-KW"/>
</dbReference>
<evidence type="ECO:0000313" key="19">
    <source>
        <dbReference type="Proteomes" id="UP000640489"/>
    </source>
</evidence>
<dbReference type="PANTHER" id="PTHR30001">
    <property type="entry name" value="RIBONUCLEASE"/>
    <property type="match status" value="1"/>
</dbReference>
<evidence type="ECO:0000256" key="8">
    <source>
        <dbReference type="ARBA" id="ARBA00022723"/>
    </source>
</evidence>
<evidence type="ECO:0000256" key="11">
    <source>
        <dbReference type="ARBA" id="ARBA00022842"/>
    </source>
</evidence>
<evidence type="ECO:0000259" key="17">
    <source>
        <dbReference type="PROSITE" id="PS50126"/>
    </source>
</evidence>
<evidence type="ECO:0000256" key="7">
    <source>
        <dbReference type="ARBA" id="ARBA00022694"/>
    </source>
</evidence>
<feature type="compositionally biased region" description="Gly residues" evidence="16">
    <location>
        <begin position="735"/>
        <end position="744"/>
    </location>
</feature>
<evidence type="ECO:0000256" key="5">
    <source>
        <dbReference type="ARBA" id="ARBA00022490"/>
    </source>
</evidence>
<feature type="compositionally biased region" description="Low complexity" evidence="16">
    <location>
        <begin position="52"/>
        <end position="78"/>
    </location>
</feature>
<dbReference type="CDD" id="cd04453">
    <property type="entry name" value="S1_RNase_E"/>
    <property type="match status" value="1"/>
</dbReference>
<comment type="subcellular location">
    <subcellularLocation>
        <location evidence="3">Cytoplasm</location>
    </subcellularLocation>
</comment>
<dbReference type="InterPro" id="IPR003029">
    <property type="entry name" value="S1_domain"/>
</dbReference>
<organism evidence="18 19">
    <name type="scientific">Nocardioides islandensis</name>
    <dbReference type="NCBI Taxonomy" id="433663"/>
    <lineage>
        <taxon>Bacteria</taxon>
        <taxon>Bacillati</taxon>
        <taxon>Actinomycetota</taxon>
        <taxon>Actinomycetes</taxon>
        <taxon>Propionibacteriales</taxon>
        <taxon>Nocardioidaceae</taxon>
        <taxon>Nocardioides</taxon>
    </lineage>
</organism>
<dbReference type="GO" id="GO:0003723">
    <property type="term" value="F:RNA binding"/>
    <property type="evidence" value="ECO:0007669"/>
    <property type="project" value="UniProtKB-KW"/>
</dbReference>
<dbReference type="GO" id="GO:0008995">
    <property type="term" value="F:ribonuclease E activity"/>
    <property type="evidence" value="ECO:0007669"/>
    <property type="project" value="UniProtKB-EC"/>
</dbReference>
<dbReference type="SUPFAM" id="SSF50249">
    <property type="entry name" value="Nucleic acid-binding proteins"/>
    <property type="match status" value="1"/>
</dbReference>
<feature type="region of interest" description="Disordered" evidence="16">
    <location>
        <begin position="713"/>
        <end position="911"/>
    </location>
</feature>
<dbReference type="SMART" id="SM00316">
    <property type="entry name" value="S1"/>
    <property type="match status" value="1"/>
</dbReference>
<protein>
    <recommendedName>
        <fullName evidence="15">Ribonuclease E</fullName>
        <ecNumber evidence="14">3.1.26.12</ecNumber>
    </recommendedName>
</protein>
<evidence type="ECO:0000313" key="18">
    <source>
        <dbReference type="EMBL" id="MBF4763039.1"/>
    </source>
</evidence>
<feature type="compositionally biased region" description="Low complexity" evidence="16">
    <location>
        <begin position="145"/>
        <end position="156"/>
    </location>
</feature>
<keyword evidence="5" id="KW-0963">Cytoplasm</keyword>
<dbReference type="InterPro" id="IPR004659">
    <property type="entry name" value="RNase_E/G"/>
</dbReference>
<comment type="similarity">
    <text evidence="4">Belongs to the RNase E/G family.</text>
</comment>
<keyword evidence="19" id="KW-1185">Reference proteome</keyword>
<evidence type="ECO:0000256" key="10">
    <source>
        <dbReference type="ARBA" id="ARBA00022833"/>
    </source>
</evidence>
<feature type="compositionally biased region" description="Low complexity" evidence="16">
    <location>
        <begin position="91"/>
        <end position="115"/>
    </location>
</feature>
<dbReference type="InterPro" id="IPR019307">
    <property type="entry name" value="RNA-bd_AU-1/RNase_E/G"/>
</dbReference>
<feature type="compositionally biased region" description="Basic and acidic residues" evidence="16">
    <location>
        <begin position="886"/>
        <end position="895"/>
    </location>
</feature>
<name>A0A930V8T9_9ACTN</name>
<feature type="compositionally biased region" description="Acidic residues" evidence="16">
    <location>
        <begin position="768"/>
        <end position="780"/>
    </location>
</feature>
<gene>
    <name evidence="18" type="ORF">ISU07_07855</name>
</gene>
<dbReference type="Pfam" id="PF10150">
    <property type="entry name" value="RNase_E_G"/>
    <property type="match status" value="1"/>
</dbReference>
<keyword evidence="12" id="KW-0694">RNA-binding</keyword>
<dbReference type="AlphaFoldDB" id="A0A930V8T9"/>
<comment type="cofactor">
    <cofactor evidence="1">
        <name>Mg(2+)</name>
        <dbReference type="ChEBI" id="CHEBI:18420"/>
    </cofactor>
</comment>
<evidence type="ECO:0000256" key="15">
    <source>
        <dbReference type="ARBA" id="ARBA00072999"/>
    </source>
</evidence>
<dbReference type="PANTHER" id="PTHR30001:SF0">
    <property type="entry name" value="RIBONUCLEASE G"/>
    <property type="match status" value="1"/>
</dbReference>
<evidence type="ECO:0000256" key="16">
    <source>
        <dbReference type="SAM" id="MobiDB-lite"/>
    </source>
</evidence>
<comment type="cofactor">
    <cofactor evidence="2">
        <name>Zn(2+)</name>
        <dbReference type="ChEBI" id="CHEBI:29105"/>
    </cofactor>
</comment>
<keyword evidence="10" id="KW-0862">Zinc</keyword>
<evidence type="ECO:0000256" key="14">
    <source>
        <dbReference type="ARBA" id="ARBA00066879"/>
    </source>
</evidence>
<keyword evidence="6" id="KW-0507">mRNA processing</keyword>
<reference evidence="18" key="1">
    <citation type="submission" date="2020-11" db="EMBL/GenBank/DDBJ databases">
        <title>Nocardioides sp. nov., isolated from Soil of Cynanchum wilfordii Hemsley rhizosphere.</title>
        <authorList>
            <person name="Lee J.-S."/>
            <person name="Suh M.K."/>
            <person name="Kim J.-S."/>
        </authorList>
    </citation>
    <scope>NUCLEOTIDE SEQUENCE</scope>
    <source>
        <strain evidence="18">KCTC 19275</strain>
    </source>
</reference>
<dbReference type="EC" id="3.1.26.12" evidence="14"/>
<evidence type="ECO:0000256" key="2">
    <source>
        <dbReference type="ARBA" id="ARBA00001947"/>
    </source>
</evidence>
<evidence type="ECO:0000256" key="1">
    <source>
        <dbReference type="ARBA" id="ARBA00001946"/>
    </source>
</evidence>
<feature type="compositionally biased region" description="Basic residues" evidence="16">
    <location>
        <begin position="29"/>
        <end position="51"/>
    </location>
</feature>
<dbReference type="InterPro" id="IPR012340">
    <property type="entry name" value="NA-bd_OB-fold"/>
</dbReference>
<keyword evidence="11" id="KW-0460">Magnesium</keyword>
<dbReference type="GO" id="GO:0046872">
    <property type="term" value="F:metal ion binding"/>
    <property type="evidence" value="ECO:0007669"/>
    <property type="project" value="UniProtKB-KW"/>
</dbReference>
<feature type="compositionally biased region" description="Acidic residues" evidence="16">
    <location>
        <begin position="188"/>
        <end position="208"/>
    </location>
</feature>
<feature type="compositionally biased region" description="Acidic residues" evidence="16">
    <location>
        <begin position="808"/>
        <end position="832"/>
    </location>
</feature>
<keyword evidence="9" id="KW-0378">Hydrolase</keyword>
<dbReference type="EMBL" id="JADKPN010000003">
    <property type="protein sequence ID" value="MBF4763039.1"/>
    <property type="molecule type" value="Genomic_DNA"/>
</dbReference>
<dbReference type="GO" id="GO:0006397">
    <property type="term" value="P:mRNA processing"/>
    <property type="evidence" value="ECO:0007669"/>
    <property type="project" value="UniProtKB-KW"/>
</dbReference>
<feature type="compositionally biased region" description="Pro residues" evidence="16">
    <location>
        <begin position="833"/>
        <end position="843"/>
    </location>
</feature>